<name>A0A0A8YF45_ARUDO</name>
<accession>A0A0A8YF45</accession>
<sequence>MKSLRLVPSSTQDQCSLPH</sequence>
<protein>
    <submittedName>
        <fullName evidence="1">AsnS2</fullName>
    </submittedName>
</protein>
<dbReference type="EMBL" id="GBRH01273111">
    <property type="protein sequence ID" value="JAD24784.1"/>
    <property type="molecule type" value="Transcribed_RNA"/>
</dbReference>
<proteinExistence type="predicted"/>
<evidence type="ECO:0000313" key="1">
    <source>
        <dbReference type="EMBL" id="JAD24784.1"/>
    </source>
</evidence>
<reference evidence="1" key="2">
    <citation type="journal article" date="2015" name="Data Brief">
        <title>Shoot transcriptome of the giant reed, Arundo donax.</title>
        <authorList>
            <person name="Barrero R.A."/>
            <person name="Guerrero F.D."/>
            <person name="Moolhuijzen P."/>
            <person name="Goolsby J.A."/>
            <person name="Tidwell J."/>
            <person name="Bellgard S.E."/>
            <person name="Bellgard M.I."/>
        </authorList>
    </citation>
    <scope>NUCLEOTIDE SEQUENCE</scope>
    <source>
        <tissue evidence="1">Shoot tissue taken approximately 20 cm above the soil surface</tissue>
    </source>
</reference>
<organism evidence="1">
    <name type="scientific">Arundo donax</name>
    <name type="common">Giant reed</name>
    <name type="synonym">Donax arundinaceus</name>
    <dbReference type="NCBI Taxonomy" id="35708"/>
    <lineage>
        <taxon>Eukaryota</taxon>
        <taxon>Viridiplantae</taxon>
        <taxon>Streptophyta</taxon>
        <taxon>Embryophyta</taxon>
        <taxon>Tracheophyta</taxon>
        <taxon>Spermatophyta</taxon>
        <taxon>Magnoliopsida</taxon>
        <taxon>Liliopsida</taxon>
        <taxon>Poales</taxon>
        <taxon>Poaceae</taxon>
        <taxon>PACMAD clade</taxon>
        <taxon>Arundinoideae</taxon>
        <taxon>Arundineae</taxon>
        <taxon>Arundo</taxon>
    </lineage>
</organism>
<dbReference type="AlphaFoldDB" id="A0A0A8YF45"/>
<reference evidence="1" key="1">
    <citation type="submission" date="2014-09" db="EMBL/GenBank/DDBJ databases">
        <authorList>
            <person name="Magalhaes I.L.F."/>
            <person name="Oliveira U."/>
            <person name="Santos F.R."/>
            <person name="Vidigal T.H.D.A."/>
            <person name="Brescovit A.D."/>
            <person name="Santos A.J."/>
        </authorList>
    </citation>
    <scope>NUCLEOTIDE SEQUENCE</scope>
    <source>
        <tissue evidence="1">Shoot tissue taken approximately 20 cm above the soil surface</tissue>
    </source>
</reference>